<comment type="caution">
    <text evidence="1">The sequence shown here is derived from an EMBL/GenBank/DDBJ whole genome shotgun (WGS) entry which is preliminary data.</text>
</comment>
<evidence type="ECO:0000313" key="2">
    <source>
        <dbReference type="Proteomes" id="UP001056120"/>
    </source>
</evidence>
<protein>
    <submittedName>
        <fullName evidence="1">Uncharacterized protein</fullName>
    </submittedName>
</protein>
<sequence>MNLTRLERQGGDGGCGSAFLVDKSSSDEGRLSDPFVPVSLLWTLLDVDYDQVTCCHNQIREGLKVDTGNGTTLDTWKCSYYMPFEGTSYLIDGCDDTEECARCEGDKGYCDYISIYDVDGLAKEWNFTCRRYDRGYNDGLFNTLTIAIIVGVSLTSFLEFSKKEAKVQSTKVC</sequence>
<dbReference type="Proteomes" id="UP001056120">
    <property type="component" value="Linkage Group LG11"/>
</dbReference>
<evidence type="ECO:0000313" key="1">
    <source>
        <dbReference type="EMBL" id="KAI3798524.1"/>
    </source>
</evidence>
<reference evidence="1 2" key="2">
    <citation type="journal article" date="2022" name="Mol. Ecol. Resour.">
        <title>The genomes of chicory, endive, great burdock and yacon provide insights into Asteraceae paleo-polyploidization history and plant inulin production.</title>
        <authorList>
            <person name="Fan W."/>
            <person name="Wang S."/>
            <person name="Wang H."/>
            <person name="Wang A."/>
            <person name="Jiang F."/>
            <person name="Liu H."/>
            <person name="Zhao H."/>
            <person name="Xu D."/>
            <person name="Zhang Y."/>
        </authorList>
    </citation>
    <scope>NUCLEOTIDE SEQUENCE [LARGE SCALE GENOMIC DNA]</scope>
    <source>
        <strain evidence="2">cv. Yunnan</strain>
        <tissue evidence="1">Leaves</tissue>
    </source>
</reference>
<reference evidence="2" key="1">
    <citation type="journal article" date="2022" name="Mol. Ecol. Resour.">
        <title>The genomes of chicory, endive, great burdock and yacon provide insights into Asteraceae palaeo-polyploidization history and plant inulin production.</title>
        <authorList>
            <person name="Fan W."/>
            <person name="Wang S."/>
            <person name="Wang H."/>
            <person name="Wang A."/>
            <person name="Jiang F."/>
            <person name="Liu H."/>
            <person name="Zhao H."/>
            <person name="Xu D."/>
            <person name="Zhang Y."/>
        </authorList>
    </citation>
    <scope>NUCLEOTIDE SEQUENCE [LARGE SCALE GENOMIC DNA]</scope>
    <source>
        <strain evidence="2">cv. Yunnan</strain>
    </source>
</reference>
<gene>
    <name evidence="1" type="ORF">L1987_33801</name>
</gene>
<keyword evidence="2" id="KW-1185">Reference proteome</keyword>
<name>A0ACB9HRV3_9ASTR</name>
<organism evidence="1 2">
    <name type="scientific">Smallanthus sonchifolius</name>
    <dbReference type="NCBI Taxonomy" id="185202"/>
    <lineage>
        <taxon>Eukaryota</taxon>
        <taxon>Viridiplantae</taxon>
        <taxon>Streptophyta</taxon>
        <taxon>Embryophyta</taxon>
        <taxon>Tracheophyta</taxon>
        <taxon>Spermatophyta</taxon>
        <taxon>Magnoliopsida</taxon>
        <taxon>eudicotyledons</taxon>
        <taxon>Gunneridae</taxon>
        <taxon>Pentapetalae</taxon>
        <taxon>asterids</taxon>
        <taxon>campanulids</taxon>
        <taxon>Asterales</taxon>
        <taxon>Asteraceae</taxon>
        <taxon>Asteroideae</taxon>
        <taxon>Heliantheae alliance</taxon>
        <taxon>Millerieae</taxon>
        <taxon>Smallanthus</taxon>
    </lineage>
</organism>
<proteinExistence type="predicted"/>
<dbReference type="EMBL" id="CM042028">
    <property type="protein sequence ID" value="KAI3798524.1"/>
    <property type="molecule type" value="Genomic_DNA"/>
</dbReference>
<accession>A0ACB9HRV3</accession>